<comment type="caution">
    <text evidence="1">The sequence shown here is derived from an EMBL/GenBank/DDBJ whole genome shotgun (WGS) entry which is preliminary data.</text>
</comment>
<organism evidence="1">
    <name type="scientific">marine sediment metagenome</name>
    <dbReference type="NCBI Taxonomy" id="412755"/>
    <lineage>
        <taxon>unclassified sequences</taxon>
        <taxon>metagenomes</taxon>
        <taxon>ecological metagenomes</taxon>
    </lineage>
</organism>
<accession>X1S732</accession>
<dbReference type="EMBL" id="BARV01043484">
    <property type="protein sequence ID" value="GAI63604.1"/>
    <property type="molecule type" value="Genomic_DNA"/>
</dbReference>
<gene>
    <name evidence="1" type="ORF">S06H3_64888</name>
</gene>
<feature type="non-terminal residue" evidence="1">
    <location>
        <position position="30"/>
    </location>
</feature>
<reference evidence="1" key="1">
    <citation type="journal article" date="2014" name="Front. Microbiol.">
        <title>High frequency of phylogenetically diverse reductive dehalogenase-homologous genes in deep subseafloor sedimentary metagenomes.</title>
        <authorList>
            <person name="Kawai M."/>
            <person name="Futagami T."/>
            <person name="Toyoda A."/>
            <person name="Takaki Y."/>
            <person name="Nishi S."/>
            <person name="Hori S."/>
            <person name="Arai W."/>
            <person name="Tsubouchi T."/>
            <person name="Morono Y."/>
            <person name="Uchiyama I."/>
            <person name="Ito T."/>
            <person name="Fujiyama A."/>
            <person name="Inagaki F."/>
            <person name="Takami H."/>
        </authorList>
    </citation>
    <scope>NUCLEOTIDE SEQUENCE</scope>
    <source>
        <strain evidence="1">Expedition CK06-06</strain>
    </source>
</reference>
<dbReference type="AlphaFoldDB" id="X1S732"/>
<proteinExistence type="predicted"/>
<protein>
    <submittedName>
        <fullName evidence="1">Uncharacterized protein</fullName>
    </submittedName>
</protein>
<name>X1S732_9ZZZZ</name>
<sequence>MKNVNKEAKKLGLCISSFVRQAVIYKVGYP</sequence>
<evidence type="ECO:0000313" key="1">
    <source>
        <dbReference type="EMBL" id="GAI63604.1"/>
    </source>
</evidence>